<dbReference type="Pfam" id="PF01890">
    <property type="entry name" value="CbiG_C"/>
    <property type="match status" value="1"/>
</dbReference>
<evidence type="ECO:0000259" key="1">
    <source>
        <dbReference type="Pfam" id="PF01890"/>
    </source>
</evidence>
<dbReference type="Gene3D" id="3.30.420.180">
    <property type="entry name" value="CobE/GbiG C-terminal domain"/>
    <property type="match status" value="1"/>
</dbReference>
<dbReference type="PANTHER" id="PTHR37477">
    <property type="entry name" value="COBALT-PRECORRIN-5A HYDROLASE"/>
    <property type="match status" value="1"/>
</dbReference>
<dbReference type="Proteomes" id="UP001595957">
    <property type="component" value="Unassembled WGS sequence"/>
</dbReference>
<dbReference type="EMBL" id="JBHSFZ010000025">
    <property type="protein sequence ID" value="MFC4594776.1"/>
    <property type="molecule type" value="Genomic_DNA"/>
</dbReference>
<dbReference type="PANTHER" id="PTHR37477:SF1">
    <property type="entry name" value="COBALT-PRECORRIN-5A HYDROLASE"/>
    <property type="match status" value="1"/>
</dbReference>
<feature type="domain" description="CobE/GbiG C-terminal" evidence="1">
    <location>
        <begin position="7"/>
        <end position="118"/>
    </location>
</feature>
<dbReference type="SUPFAM" id="SSF159664">
    <property type="entry name" value="CobE/GbiG C-terminal domain-like"/>
    <property type="match status" value="1"/>
</dbReference>
<evidence type="ECO:0000313" key="3">
    <source>
        <dbReference type="Proteomes" id="UP001595957"/>
    </source>
</evidence>
<keyword evidence="3" id="KW-1185">Reference proteome</keyword>
<evidence type="ECO:0000313" key="2">
    <source>
        <dbReference type="EMBL" id="MFC4594776.1"/>
    </source>
</evidence>
<reference evidence="3" key="1">
    <citation type="journal article" date="2019" name="Int. J. Syst. Evol. Microbiol.">
        <title>The Global Catalogue of Microorganisms (GCM) 10K type strain sequencing project: providing services to taxonomists for standard genome sequencing and annotation.</title>
        <authorList>
            <consortium name="The Broad Institute Genomics Platform"/>
            <consortium name="The Broad Institute Genome Sequencing Center for Infectious Disease"/>
            <person name="Wu L."/>
            <person name="Ma J."/>
        </authorList>
    </citation>
    <scope>NUCLEOTIDE SEQUENCE [LARGE SCALE GENOMIC DNA]</scope>
    <source>
        <strain evidence="3">NBRC 103632</strain>
    </source>
</reference>
<gene>
    <name evidence="2" type="ORF">ACFO3E_11330</name>
</gene>
<dbReference type="InterPro" id="IPR002750">
    <property type="entry name" value="CobE/GbiG_C"/>
</dbReference>
<dbReference type="RefSeq" id="WP_225870626.1">
    <property type="nucleotide sequence ID" value="NZ_JBHSFZ010000025.1"/>
</dbReference>
<dbReference type="InterPro" id="IPR036518">
    <property type="entry name" value="CobE/GbiG_C_sf"/>
</dbReference>
<comment type="caution">
    <text evidence="2">The sequence shown here is derived from an EMBL/GenBank/DDBJ whole genome shotgun (WGS) entry which is preliminary data.</text>
</comment>
<organism evidence="2 3">
    <name type="scientific">Sphingobium tyrosinilyticum</name>
    <dbReference type="NCBI Taxonomy" id="2715436"/>
    <lineage>
        <taxon>Bacteria</taxon>
        <taxon>Pseudomonadati</taxon>
        <taxon>Pseudomonadota</taxon>
        <taxon>Alphaproteobacteria</taxon>
        <taxon>Sphingomonadales</taxon>
        <taxon>Sphingomonadaceae</taxon>
        <taxon>Sphingobium</taxon>
    </lineage>
</organism>
<name>A0ABV9EYP0_9SPHN</name>
<sequence>MERYAVIVAGFGCHSGADEAALRAALAAHGVAVAAVATLNHKAALLAPLANALGVPLILFAPDDIRAVKTRTQSAASLATYGAGSVAEAVALAAAGQHAKLIATRIISPDGQATCALAQGVSA</sequence>
<accession>A0ABV9EYP0</accession>
<proteinExistence type="predicted"/>
<dbReference type="InterPro" id="IPR052553">
    <property type="entry name" value="CbiG_hydrolase"/>
</dbReference>
<protein>
    <submittedName>
        <fullName evidence="2">Cobalamin biosynthesis protein</fullName>
    </submittedName>
</protein>